<proteinExistence type="predicted"/>
<comment type="caution">
    <text evidence="2">The sequence shown here is derived from an EMBL/GenBank/DDBJ whole genome shotgun (WGS) entry which is preliminary data.</text>
</comment>
<feature type="region of interest" description="Disordered" evidence="1">
    <location>
        <begin position="96"/>
        <end position="130"/>
    </location>
</feature>
<evidence type="ECO:0000313" key="3">
    <source>
        <dbReference type="Proteomes" id="UP000826656"/>
    </source>
</evidence>
<feature type="compositionally biased region" description="Acidic residues" evidence="1">
    <location>
        <begin position="116"/>
        <end position="130"/>
    </location>
</feature>
<dbReference type="EMBL" id="JAIVGD010000005">
    <property type="protein sequence ID" value="KAH0773514.1"/>
    <property type="molecule type" value="Genomic_DNA"/>
</dbReference>
<organism evidence="2 3">
    <name type="scientific">Solanum tuberosum</name>
    <name type="common">Potato</name>
    <dbReference type="NCBI Taxonomy" id="4113"/>
    <lineage>
        <taxon>Eukaryota</taxon>
        <taxon>Viridiplantae</taxon>
        <taxon>Streptophyta</taxon>
        <taxon>Embryophyta</taxon>
        <taxon>Tracheophyta</taxon>
        <taxon>Spermatophyta</taxon>
        <taxon>Magnoliopsida</taxon>
        <taxon>eudicotyledons</taxon>
        <taxon>Gunneridae</taxon>
        <taxon>Pentapetalae</taxon>
        <taxon>asterids</taxon>
        <taxon>lamiids</taxon>
        <taxon>Solanales</taxon>
        <taxon>Solanaceae</taxon>
        <taxon>Solanoideae</taxon>
        <taxon>Solaneae</taxon>
        <taxon>Solanum</taxon>
    </lineage>
</organism>
<name>A0ABQ7VYD0_SOLTU</name>
<accession>A0ABQ7VYD0</accession>
<protein>
    <submittedName>
        <fullName evidence="2">Uncharacterized protein</fullName>
    </submittedName>
</protein>
<sequence length="130" mass="14562">MKKLVAKLMQGPGESSSRPISYVPQSKFDAYLKDQRKQKSQLTNLEKAYTSLAKSHGDLTISHSKIKKREKSRDKVFTQMWKGVKVLWKVLKANVPLPTSKHEENGDEPATWSNDGGDEDSEATDIDGEG</sequence>
<feature type="region of interest" description="Disordered" evidence="1">
    <location>
        <begin position="1"/>
        <end position="20"/>
    </location>
</feature>
<reference evidence="2 3" key="1">
    <citation type="journal article" date="2021" name="bioRxiv">
        <title>Chromosome-scale and haplotype-resolved genome assembly of a tetraploid potato cultivar.</title>
        <authorList>
            <person name="Sun H."/>
            <person name="Jiao W.-B."/>
            <person name="Krause K."/>
            <person name="Campoy J.A."/>
            <person name="Goel M."/>
            <person name="Folz-Donahue K."/>
            <person name="Kukat C."/>
            <person name="Huettel B."/>
            <person name="Schneeberger K."/>
        </authorList>
    </citation>
    <scope>NUCLEOTIDE SEQUENCE [LARGE SCALE GENOMIC DNA]</scope>
    <source>
        <strain evidence="2">SolTubOtavaFocal</strain>
        <tissue evidence="2">Leaves</tissue>
    </source>
</reference>
<dbReference type="Proteomes" id="UP000826656">
    <property type="component" value="Unassembled WGS sequence"/>
</dbReference>
<keyword evidence="3" id="KW-1185">Reference proteome</keyword>
<evidence type="ECO:0000313" key="2">
    <source>
        <dbReference type="EMBL" id="KAH0773514.1"/>
    </source>
</evidence>
<gene>
    <name evidence="2" type="ORF">KY290_010651</name>
</gene>
<evidence type="ECO:0000256" key="1">
    <source>
        <dbReference type="SAM" id="MobiDB-lite"/>
    </source>
</evidence>